<proteinExistence type="predicted"/>
<dbReference type="STRING" id="1601833.SAMN05518684_101402"/>
<accession>A0A1H9PNU8</accession>
<protein>
    <submittedName>
        <fullName evidence="2">ComG operon protein 7</fullName>
    </submittedName>
</protein>
<sequence>MNQQGFTLFIVLLILLFFSMFIIHLVGLYKFEKQFSALEFEQYKLEQLIFNGKLEVTDVVEKNSFGSRLSGSSVYYEGTVFYEIEQPSPELVSVSLRAQTHNAYAKSVTFIYNTESKTFEQWTELGG</sequence>
<dbReference type="EMBL" id="FOGT01000001">
    <property type="protein sequence ID" value="SER49862.1"/>
    <property type="molecule type" value="Genomic_DNA"/>
</dbReference>
<dbReference type="AlphaFoldDB" id="A0A1H9PNU8"/>
<evidence type="ECO:0000313" key="2">
    <source>
        <dbReference type="EMBL" id="SER49862.1"/>
    </source>
</evidence>
<dbReference type="Proteomes" id="UP000198571">
    <property type="component" value="Unassembled WGS sequence"/>
</dbReference>
<evidence type="ECO:0000256" key="1">
    <source>
        <dbReference type="SAM" id="Phobius"/>
    </source>
</evidence>
<keyword evidence="3" id="KW-1185">Reference proteome</keyword>
<keyword evidence="1" id="KW-0812">Transmembrane</keyword>
<evidence type="ECO:0000313" key="3">
    <source>
        <dbReference type="Proteomes" id="UP000198571"/>
    </source>
</evidence>
<dbReference type="Pfam" id="PF14173">
    <property type="entry name" value="ComGG"/>
    <property type="match status" value="1"/>
</dbReference>
<name>A0A1H9PNU8_9BACI</name>
<organism evidence="2 3">
    <name type="scientific">Salipaludibacillus aurantiacus</name>
    <dbReference type="NCBI Taxonomy" id="1601833"/>
    <lineage>
        <taxon>Bacteria</taxon>
        <taxon>Bacillati</taxon>
        <taxon>Bacillota</taxon>
        <taxon>Bacilli</taxon>
        <taxon>Bacillales</taxon>
        <taxon>Bacillaceae</taxon>
    </lineage>
</organism>
<dbReference type="InterPro" id="IPR020372">
    <property type="entry name" value="Competence_ComGG"/>
</dbReference>
<gene>
    <name evidence="2" type="ORF">SAMN05518684_101402</name>
</gene>
<keyword evidence="1" id="KW-0472">Membrane</keyword>
<dbReference type="RefSeq" id="WP_093047316.1">
    <property type="nucleotide sequence ID" value="NZ_FOGT01000001.1"/>
</dbReference>
<feature type="transmembrane region" description="Helical" evidence="1">
    <location>
        <begin position="6"/>
        <end position="29"/>
    </location>
</feature>
<reference evidence="3" key="1">
    <citation type="submission" date="2016-10" db="EMBL/GenBank/DDBJ databases">
        <authorList>
            <person name="Varghese N."/>
            <person name="Submissions S."/>
        </authorList>
    </citation>
    <scope>NUCLEOTIDE SEQUENCE [LARGE SCALE GENOMIC DNA]</scope>
    <source>
        <strain evidence="3">S9</strain>
    </source>
</reference>
<keyword evidence="1" id="KW-1133">Transmembrane helix</keyword>
<dbReference type="OrthoDB" id="10007629at2"/>